<dbReference type="NCBIfam" id="NF002032">
    <property type="entry name" value="PRK00856.1"/>
    <property type="match status" value="1"/>
</dbReference>
<feature type="binding site" evidence="7">
    <location>
        <position position="266"/>
    </location>
    <ligand>
        <name>carbamoyl phosphate</name>
        <dbReference type="ChEBI" id="CHEBI:58228"/>
    </ligand>
</feature>
<dbReference type="GO" id="GO:0016597">
    <property type="term" value="F:amino acid binding"/>
    <property type="evidence" value="ECO:0007669"/>
    <property type="project" value="InterPro"/>
</dbReference>
<evidence type="ECO:0000256" key="2">
    <source>
        <dbReference type="ARBA" id="ARBA00008896"/>
    </source>
</evidence>
<dbReference type="GO" id="GO:0006207">
    <property type="term" value="P:'de novo' pyrimidine nucleobase biosynthetic process"/>
    <property type="evidence" value="ECO:0007669"/>
    <property type="project" value="InterPro"/>
</dbReference>
<evidence type="ECO:0000313" key="11">
    <source>
        <dbReference type="Proteomes" id="UP001205063"/>
    </source>
</evidence>
<comment type="pathway">
    <text evidence="1 7">Pyrimidine metabolism; UMP biosynthesis via de novo pathway; (S)-dihydroorotate from bicarbonate: step 2/3.</text>
</comment>
<reference evidence="10" key="1">
    <citation type="submission" date="2022-06" db="EMBL/GenBank/DDBJ databases">
        <title>Isolation of gut microbiota from human fecal samples.</title>
        <authorList>
            <person name="Pamer E.G."/>
            <person name="Barat B."/>
            <person name="Waligurski E."/>
            <person name="Medina S."/>
            <person name="Paddock L."/>
            <person name="Mostad J."/>
        </authorList>
    </citation>
    <scope>NUCLEOTIDE SEQUENCE</scope>
    <source>
        <strain evidence="10">DFI.7.96</strain>
    </source>
</reference>
<comment type="catalytic activity">
    <reaction evidence="6 7">
        <text>carbamoyl phosphate + L-aspartate = N-carbamoyl-L-aspartate + phosphate + H(+)</text>
        <dbReference type="Rhea" id="RHEA:20013"/>
        <dbReference type="ChEBI" id="CHEBI:15378"/>
        <dbReference type="ChEBI" id="CHEBI:29991"/>
        <dbReference type="ChEBI" id="CHEBI:32814"/>
        <dbReference type="ChEBI" id="CHEBI:43474"/>
        <dbReference type="ChEBI" id="CHEBI:58228"/>
        <dbReference type="EC" id="2.1.3.2"/>
    </reaction>
</comment>
<keyword evidence="3 7" id="KW-0808">Transferase</keyword>
<dbReference type="InterPro" id="IPR006131">
    <property type="entry name" value="Asp_carbamoyltransf_Asp/Orn-bd"/>
</dbReference>
<gene>
    <name evidence="7 10" type="primary">pyrB</name>
    <name evidence="10" type="ORF">NE646_02405</name>
</gene>
<comment type="caution">
    <text evidence="10">The sequence shown here is derived from an EMBL/GenBank/DDBJ whole genome shotgun (WGS) entry which is preliminary data.</text>
</comment>
<feature type="binding site" evidence="7">
    <location>
        <position position="55"/>
    </location>
    <ligand>
        <name>carbamoyl phosphate</name>
        <dbReference type="ChEBI" id="CHEBI:58228"/>
    </ligand>
</feature>
<dbReference type="InterPro" id="IPR006132">
    <property type="entry name" value="Asp/Orn_carbamoyltranf_P-bd"/>
</dbReference>
<keyword evidence="4 7" id="KW-0665">Pyrimidine biosynthesis</keyword>
<dbReference type="HAMAP" id="MF_00001">
    <property type="entry name" value="Asp_carb_tr"/>
    <property type="match status" value="1"/>
</dbReference>
<dbReference type="SUPFAM" id="SSF53671">
    <property type="entry name" value="Aspartate/ornithine carbamoyltransferase"/>
    <property type="match status" value="1"/>
</dbReference>
<feature type="binding site" evidence="7">
    <location>
        <position position="104"/>
    </location>
    <ligand>
        <name>carbamoyl phosphate</name>
        <dbReference type="ChEBI" id="CHEBI:58228"/>
    </ligand>
</feature>
<feature type="binding site" evidence="7">
    <location>
        <position position="135"/>
    </location>
    <ligand>
        <name>carbamoyl phosphate</name>
        <dbReference type="ChEBI" id="CHEBI:58228"/>
    </ligand>
</feature>
<feature type="domain" description="Aspartate/ornithine carbamoyltransferase carbamoyl-P binding" evidence="9">
    <location>
        <begin position="5"/>
        <end position="144"/>
    </location>
</feature>
<feature type="binding site" evidence="7">
    <location>
        <position position="83"/>
    </location>
    <ligand>
        <name>L-aspartate</name>
        <dbReference type="ChEBI" id="CHEBI:29991"/>
    </ligand>
</feature>
<evidence type="ECO:0000256" key="7">
    <source>
        <dbReference type="HAMAP-Rule" id="MF_00001"/>
    </source>
</evidence>
<feature type="binding site" evidence="7">
    <location>
        <position position="267"/>
    </location>
    <ligand>
        <name>carbamoyl phosphate</name>
        <dbReference type="ChEBI" id="CHEBI:58228"/>
    </ligand>
</feature>
<dbReference type="PANTHER" id="PTHR45753:SF6">
    <property type="entry name" value="ASPARTATE CARBAMOYLTRANSFERASE"/>
    <property type="match status" value="1"/>
</dbReference>
<organism evidence="10 11">
    <name type="scientific">Bittarella massiliensis</name>
    <name type="common">ex Durand et al. 2017</name>
    <dbReference type="NCBI Taxonomy" id="1720313"/>
    <lineage>
        <taxon>Bacteria</taxon>
        <taxon>Bacillati</taxon>
        <taxon>Bacillota</taxon>
        <taxon>Clostridia</taxon>
        <taxon>Eubacteriales</taxon>
        <taxon>Oscillospiraceae</taxon>
        <taxon>Bittarella (ex Durand et al. 2017)</taxon>
    </lineage>
</organism>
<dbReference type="PANTHER" id="PTHR45753">
    <property type="entry name" value="ORNITHINE CARBAMOYLTRANSFERASE, MITOCHONDRIAL"/>
    <property type="match status" value="1"/>
</dbReference>
<evidence type="ECO:0000256" key="1">
    <source>
        <dbReference type="ARBA" id="ARBA00004852"/>
    </source>
</evidence>
<dbReference type="Gene3D" id="3.40.50.1370">
    <property type="entry name" value="Aspartate/ornithine carbamoyltransferase"/>
    <property type="match status" value="2"/>
</dbReference>
<feature type="binding site" evidence="7">
    <location>
        <position position="54"/>
    </location>
    <ligand>
        <name>carbamoyl phosphate</name>
        <dbReference type="ChEBI" id="CHEBI:58228"/>
    </ligand>
</feature>
<comment type="function">
    <text evidence="5 7">Catalyzes the condensation of carbamoyl phosphate and aspartate to form carbamoyl aspartate and inorganic phosphate, the committed step in the de novo pyrimidine nucleotide biosynthesis pathway.</text>
</comment>
<evidence type="ECO:0000259" key="9">
    <source>
        <dbReference type="Pfam" id="PF02729"/>
    </source>
</evidence>
<dbReference type="EMBL" id="JANGAB010000001">
    <property type="protein sequence ID" value="MCQ4948523.1"/>
    <property type="molecule type" value="Genomic_DNA"/>
</dbReference>
<protein>
    <recommendedName>
        <fullName evidence="7">Aspartate carbamoyltransferase</fullName>
        <ecNumber evidence="7">2.1.3.2</ecNumber>
    </recommendedName>
    <alternativeName>
        <fullName evidence="7">Aspartate transcarbamylase</fullName>
        <shortName evidence="7">ATCase</shortName>
    </alternativeName>
</protein>
<dbReference type="NCBIfam" id="TIGR00670">
    <property type="entry name" value="asp_carb_tr"/>
    <property type="match status" value="1"/>
</dbReference>
<dbReference type="InterPro" id="IPR006130">
    <property type="entry name" value="Asp/Orn_carbamoylTrfase"/>
</dbReference>
<accession>A0AAW5KDG5</accession>
<evidence type="ECO:0000256" key="4">
    <source>
        <dbReference type="ARBA" id="ARBA00022975"/>
    </source>
</evidence>
<dbReference type="InterPro" id="IPR036792">
    <property type="entry name" value="Asp_carbatrfase_reg_C_sf"/>
</dbReference>
<feature type="binding site" evidence="7">
    <location>
        <position position="132"/>
    </location>
    <ligand>
        <name>carbamoyl phosphate</name>
        <dbReference type="ChEBI" id="CHEBI:58228"/>
    </ligand>
</feature>
<feature type="domain" description="Aspartate/ornithine carbamoyltransferase Asp/Orn-binding" evidence="8">
    <location>
        <begin position="153"/>
        <end position="300"/>
    </location>
</feature>
<dbReference type="PRINTS" id="PR00100">
    <property type="entry name" value="AOTCASE"/>
</dbReference>
<dbReference type="PROSITE" id="PS00097">
    <property type="entry name" value="CARBAMOYLTRANSFERASE"/>
    <property type="match status" value="1"/>
</dbReference>
<comment type="similarity">
    <text evidence="2 7">Belongs to the aspartate/ornithine carbamoyltransferase superfamily. ATCase family.</text>
</comment>
<dbReference type="AlphaFoldDB" id="A0AAW5KDG5"/>
<dbReference type="Pfam" id="PF00185">
    <property type="entry name" value="OTCace"/>
    <property type="match status" value="1"/>
</dbReference>
<dbReference type="Pfam" id="PF02729">
    <property type="entry name" value="OTCace_N"/>
    <property type="match status" value="1"/>
</dbReference>
<sequence>MLAGRNLISPSDFSPRELDELFALADDIVKDPAAYAHACDGKLLATLFFEPSTRTRLSFEAAMLRLGGRVFGVQSAAASSTSKGETVADTARMVSSYADAIAMRHFLEGAPRAATLYAGIPVINAGDGGHQHPTQTLTDLYTIRTAKGRLDHLTIGLCGDLKFGRTVHSLIEAMCRYEGVTFYCISPEELSLPNYIIAQMEAAGAAFHQVRTIEECIGRLDVLYMTRVQGERFADRAEYERLRDCYILDAAKMAGAGADTIVLHPLPRVNEIATEVDADPRAWYFKQAQYGMFARMALLCKVLGVTDGHPVTGARNHLEPTRTPAGDHPGHRCQNPKCVACVEPTQPPRFVEEGGRLRCWYCDQLAD</sequence>
<evidence type="ECO:0000256" key="5">
    <source>
        <dbReference type="ARBA" id="ARBA00043884"/>
    </source>
</evidence>
<dbReference type="GO" id="GO:0006520">
    <property type="term" value="P:amino acid metabolic process"/>
    <property type="evidence" value="ECO:0007669"/>
    <property type="project" value="InterPro"/>
</dbReference>
<name>A0AAW5KDG5_9FIRM</name>
<dbReference type="EC" id="2.1.3.2" evidence="7"/>
<dbReference type="InterPro" id="IPR036901">
    <property type="entry name" value="Asp/Orn_carbamoylTrfase_sf"/>
</dbReference>
<dbReference type="PRINTS" id="PR00101">
    <property type="entry name" value="ATCASE"/>
</dbReference>
<dbReference type="SUPFAM" id="SSF57825">
    <property type="entry name" value="Aspartate carbamoyltransferase, Regulatory-chain, C-terminal domain"/>
    <property type="match status" value="1"/>
</dbReference>
<evidence type="ECO:0000256" key="6">
    <source>
        <dbReference type="ARBA" id="ARBA00048859"/>
    </source>
</evidence>
<dbReference type="FunFam" id="3.40.50.1370:FF:000002">
    <property type="entry name" value="Aspartate carbamoyltransferase 2"/>
    <property type="match status" value="1"/>
</dbReference>
<dbReference type="InterPro" id="IPR002082">
    <property type="entry name" value="Asp_carbamoyltransf"/>
</dbReference>
<feature type="binding site" evidence="7">
    <location>
        <position position="227"/>
    </location>
    <ligand>
        <name>L-aspartate</name>
        <dbReference type="ChEBI" id="CHEBI:29991"/>
    </ligand>
</feature>
<evidence type="ECO:0000313" key="10">
    <source>
        <dbReference type="EMBL" id="MCQ4948523.1"/>
    </source>
</evidence>
<proteinExistence type="inferred from homology"/>
<comment type="subunit">
    <text evidence="7">Heterododecamer (2C3:3R2) of six catalytic PyrB chains organized as two trimers (C3), and six regulatory PyrI chains organized as three dimers (R2).</text>
</comment>
<evidence type="ECO:0000259" key="8">
    <source>
        <dbReference type="Pfam" id="PF00185"/>
    </source>
</evidence>
<evidence type="ECO:0000256" key="3">
    <source>
        <dbReference type="ARBA" id="ARBA00022679"/>
    </source>
</evidence>
<dbReference type="GO" id="GO:0044205">
    <property type="term" value="P:'de novo' UMP biosynthetic process"/>
    <property type="evidence" value="ECO:0007669"/>
    <property type="project" value="UniProtKB-UniRule"/>
</dbReference>
<feature type="binding site" evidence="7">
    <location>
        <position position="165"/>
    </location>
    <ligand>
        <name>L-aspartate</name>
        <dbReference type="ChEBI" id="CHEBI:29991"/>
    </ligand>
</feature>
<dbReference type="Proteomes" id="UP001205063">
    <property type="component" value="Unassembled WGS sequence"/>
</dbReference>
<dbReference type="GO" id="GO:0004070">
    <property type="term" value="F:aspartate carbamoyltransferase activity"/>
    <property type="evidence" value="ECO:0007669"/>
    <property type="project" value="UniProtKB-UniRule"/>
</dbReference>